<dbReference type="PANTHER" id="PTHR37419:SF1">
    <property type="entry name" value="SERINE_THREONINE-PROTEIN KINASE TOXIN HIPA"/>
    <property type="match status" value="1"/>
</dbReference>
<gene>
    <name evidence="6" type="primary">hipA</name>
    <name evidence="6" type="ORF">AAW51_0598</name>
</gene>
<dbReference type="InterPro" id="IPR052028">
    <property type="entry name" value="HipA_Ser/Thr_kinase"/>
</dbReference>
<dbReference type="KEGG" id="pbh:AAW51_0598"/>
<dbReference type="OrthoDB" id="9805913at2"/>
<name>A0A0G3BD47_9BURK</name>
<dbReference type="PANTHER" id="PTHR37419">
    <property type="entry name" value="SERINE/THREONINE-PROTEIN KINASE TOXIN HIPA"/>
    <property type="match status" value="1"/>
</dbReference>
<dbReference type="AlphaFoldDB" id="A0A0G3BD47"/>
<sequence>MNELPEKVKLLDVRVGGALAGTLVRESQYVFTYRSAEAEQPAVSMLMPPSRTTWSDGDLFPSMDMNLPEGFLFQRIIELYPKRAITKMHLLALAGDNGIGRLGYTAGETAPKPGAAMSRQELLSSQAEGEFFQRLVNAYLSTGAGISGVQPKIMIPSRASIPIPDLIVKSAGPQYPGLAANEFICLTAAAHAGIEVPSFDLSAKGDILVIDRFDIDSAGQRLGFEDIAALMALRVHDRFSERKYQGSYEAITEVIRLFSAAPGADLQRFFVQLAFSVMVRNGDAHLKNFGLLYTGNDDARLAPMFDVVTTTVYKYERPGGFEDVDRTLALKWRRGKKYTSKAYPTTVELLDFGRELCGVQQPAEVLERIADAMIRTLAEAEKDPRVSGELLARMKEQWDIGLAYAQECKASKSGGAATRA</sequence>
<feature type="domain" description="HipA N-terminal subdomain 1" evidence="5">
    <location>
        <begin position="11"/>
        <end position="104"/>
    </location>
</feature>
<dbReference type="GO" id="GO:0005829">
    <property type="term" value="C:cytosol"/>
    <property type="evidence" value="ECO:0007669"/>
    <property type="project" value="TreeGrafter"/>
</dbReference>
<dbReference type="InterPro" id="IPR017508">
    <property type="entry name" value="HipA_N1"/>
</dbReference>
<evidence type="ECO:0000256" key="1">
    <source>
        <dbReference type="ARBA" id="ARBA00010164"/>
    </source>
</evidence>
<keyword evidence="2" id="KW-0808">Transferase</keyword>
<proteinExistence type="inferred from homology"/>
<dbReference type="GO" id="GO:0004674">
    <property type="term" value="F:protein serine/threonine kinase activity"/>
    <property type="evidence" value="ECO:0007669"/>
    <property type="project" value="TreeGrafter"/>
</dbReference>
<keyword evidence="7" id="KW-1185">Reference proteome</keyword>
<accession>A0A0G3BD47</accession>
<keyword evidence="3 6" id="KW-0418">Kinase</keyword>
<dbReference type="Pfam" id="PF13657">
    <property type="entry name" value="Couple_hipA"/>
    <property type="match status" value="1"/>
</dbReference>
<evidence type="ECO:0000259" key="4">
    <source>
        <dbReference type="Pfam" id="PF07804"/>
    </source>
</evidence>
<protein>
    <submittedName>
        <fullName evidence="6">Phosphatidylinositol kinase</fullName>
    </submittedName>
</protein>
<evidence type="ECO:0000313" key="6">
    <source>
        <dbReference type="EMBL" id="AKJ27289.1"/>
    </source>
</evidence>
<evidence type="ECO:0000259" key="5">
    <source>
        <dbReference type="Pfam" id="PF13657"/>
    </source>
</evidence>
<organism evidence="6 7">
    <name type="scientific">Caldimonas brevitalea</name>
    <dbReference type="NCBI Taxonomy" id="413882"/>
    <lineage>
        <taxon>Bacteria</taxon>
        <taxon>Pseudomonadati</taxon>
        <taxon>Pseudomonadota</taxon>
        <taxon>Betaproteobacteria</taxon>
        <taxon>Burkholderiales</taxon>
        <taxon>Sphaerotilaceae</taxon>
        <taxon>Caldimonas</taxon>
    </lineage>
</organism>
<dbReference type="Gene3D" id="1.10.1070.20">
    <property type="match status" value="1"/>
</dbReference>
<dbReference type="Proteomes" id="UP000035352">
    <property type="component" value="Chromosome"/>
</dbReference>
<reference evidence="6 7" key="1">
    <citation type="submission" date="2015-05" db="EMBL/GenBank/DDBJ databases">
        <authorList>
            <person name="Tang B."/>
            <person name="Yu Y."/>
        </authorList>
    </citation>
    <scope>NUCLEOTIDE SEQUENCE [LARGE SCALE GENOMIC DNA]</scope>
    <source>
        <strain evidence="6 7">DSM 7029</strain>
    </source>
</reference>
<evidence type="ECO:0000313" key="7">
    <source>
        <dbReference type="Proteomes" id="UP000035352"/>
    </source>
</evidence>
<dbReference type="STRING" id="413882.AAW51_0598"/>
<dbReference type="RefSeq" id="WP_047193428.1">
    <property type="nucleotide sequence ID" value="NZ_CP011371.1"/>
</dbReference>
<evidence type="ECO:0000256" key="3">
    <source>
        <dbReference type="ARBA" id="ARBA00022777"/>
    </source>
</evidence>
<dbReference type="InterPro" id="IPR012893">
    <property type="entry name" value="HipA-like_C"/>
</dbReference>
<dbReference type="EMBL" id="CP011371">
    <property type="protein sequence ID" value="AKJ27289.1"/>
    <property type="molecule type" value="Genomic_DNA"/>
</dbReference>
<comment type="similarity">
    <text evidence="1">Belongs to the HipA Ser/Thr kinase family.</text>
</comment>
<feature type="domain" description="HipA-like C-terminal" evidence="4">
    <location>
        <begin position="146"/>
        <end position="375"/>
    </location>
</feature>
<dbReference type="PATRIC" id="fig|413882.6.peg.634"/>
<evidence type="ECO:0000256" key="2">
    <source>
        <dbReference type="ARBA" id="ARBA00022679"/>
    </source>
</evidence>
<dbReference type="Pfam" id="PF07804">
    <property type="entry name" value="HipA_C"/>
    <property type="match status" value="1"/>
</dbReference>